<dbReference type="SMART" id="SM00900">
    <property type="entry name" value="FMN_bind"/>
    <property type="match status" value="1"/>
</dbReference>
<dbReference type="EC" id="7.-.-.-" evidence="6"/>
<dbReference type="NCBIfam" id="TIGR01947">
    <property type="entry name" value="rnfG"/>
    <property type="match status" value="1"/>
</dbReference>
<feature type="modified residue" description="FMN phosphoryl threonine" evidence="6">
    <location>
        <position position="175"/>
    </location>
</feature>
<keyword evidence="6" id="KW-1133">Transmembrane helix</keyword>
<keyword evidence="9" id="KW-1185">Reference proteome</keyword>
<dbReference type="GO" id="GO:0010181">
    <property type="term" value="F:FMN binding"/>
    <property type="evidence" value="ECO:0007669"/>
    <property type="project" value="InterPro"/>
</dbReference>
<dbReference type="RefSeq" id="WP_006014346.1">
    <property type="nucleotide sequence ID" value="NZ_BAEQ01000055.1"/>
</dbReference>
<dbReference type="GO" id="GO:0005886">
    <property type="term" value="C:plasma membrane"/>
    <property type="evidence" value="ECO:0007669"/>
    <property type="project" value="UniProtKB-SubCell"/>
</dbReference>
<reference evidence="9" key="1">
    <citation type="journal article" date="2014" name="Environ. Microbiol.">
        <title>Comparative genomics of the marine bacterial genus Glaciecola reveals the high degree of genomic diversity and genomic characteristic for cold adaptation.</title>
        <authorList>
            <person name="Qin Q.L."/>
            <person name="Xie B.B."/>
            <person name="Yu Y."/>
            <person name="Shu Y.L."/>
            <person name="Rong J.C."/>
            <person name="Zhang Y.J."/>
            <person name="Zhao D.L."/>
            <person name="Chen X.L."/>
            <person name="Zhang X.Y."/>
            <person name="Chen B."/>
            <person name="Zhou B.C."/>
            <person name="Zhang Y.Z."/>
        </authorList>
    </citation>
    <scope>NUCLEOTIDE SEQUENCE [LARGE SCALE GENOMIC DNA]</scope>
    <source>
        <strain evidence="9">ACAM 615</strain>
    </source>
</reference>
<comment type="similarity">
    <text evidence="6">Belongs to the RnfG family.</text>
</comment>
<dbReference type="STRING" id="1121922.GCA_000428905_00878"/>
<protein>
    <recommendedName>
        <fullName evidence="6">Ion-translocating oxidoreductase complex subunit G</fullName>
        <ecNumber evidence="6">7.-.-.-</ecNumber>
    </recommendedName>
    <alternativeName>
        <fullName evidence="6">Rnf electron transport complex subunit G</fullName>
    </alternativeName>
</protein>
<evidence type="ECO:0000259" key="7">
    <source>
        <dbReference type="SMART" id="SM00900"/>
    </source>
</evidence>
<keyword evidence="3 6" id="KW-0285">Flavoprotein</keyword>
<comment type="function">
    <text evidence="6">Part of a membrane-bound complex that couples electron transfer with translocation of ions across the membrane.</text>
</comment>
<dbReference type="AlphaFoldDB" id="K7A4G9"/>
<keyword evidence="4 6" id="KW-0288">FMN</keyword>
<evidence type="ECO:0000256" key="2">
    <source>
        <dbReference type="ARBA" id="ARBA00022553"/>
    </source>
</evidence>
<gene>
    <name evidence="6 8" type="primary">rnfG</name>
    <name evidence="8" type="ORF">GPAL_3524</name>
</gene>
<comment type="subunit">
    <text evidence="6">The complex is composed of six subunits: RnfA, RnfB, RnfC, RnfD, RnfE and RnfG.</text>
</comment>
<keyword evidence="1 6" id="KW-0813">Transport</keyword>
<feature type="domain" description="FMN-binding" evidence="7">
    <location>
        <begin position="100"/>
        <end position="192"/>
    </location>
</feature>
<accession>K7A4G9</accession>
<proteinExistence type="inferred from homology"/>
<evidence type="ECO:0000256" key="3">
    <source>
        <dbReference type="ARBA" id="ARBA00022630"/>
    </source>
</evidence>
<sequence length="243" mass="26288">MNYMGKNGAILAGFALVTTSLIAITFAGTKERIQFEQEKQLLSVLNELVPEQAHTNELHLDCILVNSPERLGSMQDKRIFRARMGEENVAAVIETSAPNGYSGEIKMVVAVSLDGASLGVRVVDHKETPGLGDKVDLRVSDWILSFANVPFSGKGDNRWQVKKDGGQFDQFTGATITPRAVVQAVKNTLIYYNENRDMIFNAASNCLSSIASDSADNALLDNAALDNKALANKALANKALANE</sequence>
<comment type="caution">
    <text evidence="8">The sequence shown here is derived from an EMBL/GenBank/DDBJ whole genome shotgun (WGS) entry which is preliminary data.</text>
</comment>
<dbReference type="HAMAP" id="MF_00479">
    <property type="entry name" value="RsxG_RnfG"/>
    <property type="match status" value="1"/>
</dbReference>
<evidence type="ECO:0000256" key="1">
    <source>
        <dbReference type="ARBA" id="ARBA00022448"/>
    </source>
</evidence>
<dbReference type="Pfam" id="PF04205">
    <property type="entry name" value="FMN_bind"/>
    <property type="match status" value="1"/>
</dbReference>
<dbReference type="InterPro" id="IPR010209">
    <property type="entry name" value="Ion_transpt_RnfG/RsxG"/>
</dbReference>
<dbReference type="PANTHER" id="PTHR36118">
    <property type="entry name" value="ION-TRANSLOCATING OXIDOREDUCTASE COMPLEX SUBUNIT G"/>
    <property type="match status" value="1"/>
</dbReference>
<evidence type="ECO:0000256" key="5">
    <source>
        <dbReference type="ARBA" id="ARBA00022982"/>
    </source>
</evidence>
<comment type="subcellular location">
    <subcellularLocation>
        <location evidence="6">Cell inner membrane</location>
        <topology evidence="6">Single-pass membrane protein</topology>
    </subcellularLocation>
</comment>
<dbReference type="PIRSF" id="PIRSF006091">
    <property type="entry name" value="E_trnsport_RnfG"/>
    <property type="match status" value="1"/>
</dbReference>
<dbReference type="GO" id="GO:0009055">
    <property type="term" value="F:electron transfer activity"/>
    <property type="evidence" value="ECO:0007669"/>
    <property type="project" value="InterPro"/>
</dbReference>
<keyword evidence="6" id="KW-0812">Transmembrane</keyword>
<keyword evidence="5 6" id="KW-0249">Electron transport</keyword>
<dbReference type="EMBL" id="BAEQ01000055">
    <property type="protein sequence ID" value="GAC30370.1"/>
    <property type="molecule type" value="Genomic_DNA"/>
</dbReference>
<dbReference type="NCBIfam" id="NF002519">
    <property type="entry name" value="PRK01908.1"/>
    <property type="match status" value="1"/>
</dbReference>
<comment type="cofactor">
    <cofactor evidence="6">
        <name>FMN</name>
        <dbReference type="ChEBI" id="CHEBI:58210"/>
    </cofactor>
</comment>
<dbReference type="Proteomes" id="UP000006251">
    <property type="component" value="Unassembled WGS sequence"/>
</dbReference>
<dbReference type="PANTHER" id="PTHR36118:SF1">
    <property type="entry name" value="ION-TRANSLOCATING OXIDOREDUCTASE COMPLEX SUBUNIT G"/>
    <property type="match status" value="1"/>
</dbReference>
<evidence type="ECO:0000313" key="9">
    <source>
        <dbReference type="Proteomes" id="UP000006251"/>
    </source>
</evidence>
<evidence type="ECO:0000256" key="6">
    <source>
        <dbReference type="HAMAP-Rule" id="MF_00479"/>
    </source>
</evidence>
<keyword evidence="6" id="KW-0472">Membrane</keyword>
<keyword evidence="6" id="KW-1278">Translocase</keyword>
<keyword evidence="6" id="KW-1003">Cell membrane</keyword>
<dbReference type="InterPro" id="IPR007329">
    <property type="entry name" value="FMN-bd"/>
</dbReference>
<keyword evidence="2 6" id="KW-0597">Phosphoprotein</keyword>
<organism evidence="8 9">
    <name type="scientific">Brumicola pallidula DSM 14239 = ACAM 615</name>
    <dbReference type="NCBI Taxonomy" id="1121922"/>
    <lineage>
        <taxon>Bacteria</taxon>
        <taxon>Pseudomonadati</taxon>
        <taxon>Pseudomonadota</taxon>
        <taxon>Gammaproteobacteria</taxon>
        <taxon>Alteromonadales</taxon>
        <taxon>Alteromonadaceae</taxon>
        <taxon>Brumicola</taxon>
    </lineage>
</organism>
<evidence type="ECO:0000313" key="8">
    <source>
        <dbReference type="EMBL" id="GAC30370.1"/>
    </source>
</evidence>
<keyword evidence="6" id="KW-0997">Cell inner membrane</keyword>
<dbReference type="GO" id="GO:0022900">
    <property type="term" value="P:electron transport chain"/>
    <property type="evidence" value="ECO:0007669"/>
    <property type="project" value="UniProtKB-UniRule"/>
</dbReference>
<evidence type="ECO:0000256" key="4">
    <source>
        <dbReference type="ARBA" id="ARBA00022643"/>
    </source>
</evidence>
<name>K7A4G9_9ALTE</name>